<evidence type="ECO:0000256" key="1">
    <source>
        <dbReference type="SAM" id="MobiDB-lite"/>
    </source>
</evidence>
<gene>
    <name evidence="2" type="ORF">DIATSA_LOCUS8609</name>
</gene>
<feature type="compositionally biased region" description="Basic and acidic residues" evidence="1">
    <location>
        <begin position="1"/>
        <end position="10"/>
    </location>
</feature>
<feature type="region of interest" description="Disordered" evidence="1">
    <location>
        <begin position="63"/>
        <end position="194"/>
    </location>
</feature>
<proteinExistence type="predicted"/>
<dbReference type="AlphaFoldDB" id="A0A9N9WGL5"/>
<dbReference type="EMBL" id="OU893334">
    <property type="protein sequence ID" value="CAG9790966.1"/>
    <property type="molecule type" value="Genomic_DNA"/>
</dbReference>
<feature type="compositionally biased region" description="Polar residues" evidence="1">
    <location>
        <begin position="147"/>
        <end position="156"/>
    </location>
</feature>
<accession>A0A9N9WGL5</accession>
<organism evidence="2 3">
    <name type="scientific">Diatraea saccharalis</name>
    <name type="common">sugarcane borer</name>
    <dbReference type="NCBI Taxonomy" id="40085"/>
    <lineage>
        <taxon>Eukaryota</taxon>
        <taxon>Metazoa</taxon>
        <taxon>Ecdysozoa</taxon>
        <taxon>Arthropoda</taxon>
        <taxon>Hexapoda</taxon>
        <taxon>Insecta</taxon>
        <taxon>Pterygota</taxon>
        <taxon>Neoptera</taxon>
        <taxon>Endopterygota</taxon>
        <taxon>Lepidoptera</taxon>
        <taxon>Glossata</taxon>
        <taxon>Ditrysia</taxon>
        <taxon>Pyraloidea</taxon>
        <taxon>Crambidae</taxon>
        <taxon>Crambinae</taxon>
        <taxon>Diatraea</taxon>
    </lineage>
</organism>
<keyword evidence="3" id="KW-1185">Reference proteome</keyword>
<dbReference type="Proteomes" id="UP001153714">
    <property type="component" value="Chromosome 3"/>
</dbReference>
<feature type="compositionally biased region" description="Low complexity" evidence="1">
    <location>
        <begin position="107"/>
        <end position="125"/>
    </location>
</feature>
<reference evidence="2" key="1">
    <citation type="submission" date="2021-12" db="EMBL/GenBank/DDBJ databases">
        <authorList>
            <person name="King R."/>
        </authorList>
    </citation>
    <scope>NUCLEOTIDE SEQUENCE</scope>
</reference>
<dbReference type="OrthoDB" id="7490888at2759"/>
<sequence>MGTELPKTEDSSGDSDANNDSEHSSSSNSSGSEWECSDVKQGSAHKPHFSVTSCDTGLKLKIAAIPPRKVANKKNVKPFVKKKTIDNTPKTPKAVKDKPPIKKNHKSLLTTSSSSDSCSKCSSDSSSEDDLPLKTVSKLLQPKGSPLKSSAKTTPNIICKSDSDDKEELDCNTSKTNKDKNSIPKTSDPVVKKTKSDEVVNDVIVKRGRGRPKTKRVLPIDHKKIGNLQLLFMKT</sequence>
<evidence type="ECO:0000313" key="3">
    <source>
        <dbReference type="Proteomes" id="UP001153714"/>
    </source>
</evidence>
<evidence type="ECO:0000313" key="2">
    <source>
        <dbReference type="EMBL" id="CAG9790966.1"/>
    </source>
</evidence>
<name>A0A9N9WGL5_9NEOP</name>
<feature type="compositionally biased region" description="Basic residues" evidence="1">
    <location>
        <begin position="70"/>
        <end position="82"/>
    </location>
</feature>
<feature type="region of interest" description="Disordered" evidence="1">
    <location>
        <begin position="1"/>
        <end position="51"/>
    </location>
</feature>
<feature type="compositionally biased region" description="Low complexity" evidence="1">
    <location>
        <begin position="20"/>
        <end position="34"/>
    </location>
</feature>
<reference evidence="2" key="2">
    <citation type="submission" date="2022-10" db="EMBL/GenBank/DDBJ databases">
        <authorList>
            <consortium name="ENA_rothamsted_submissions"/>
            <consortium name="culmorum"/>
            <person name="King R."/>
        </authorList>
    </citation>
    <scope>NUCLEOTIDE SEQUENCE</scope>
</reference>
<protein>
    <submittedName>
        <fullName evidence="2">Uncharacterized protein</fullName>
    </submittedName>
</protein>